<comment type="caution">
    <text evidence="1">The sequence shown here is derived from an EMBL/GenBank/DDBJ whole genome shotgun (WGS) entry which is preliminary data.</text>
</comment>
<gene>
    <name evidence="1" type="ORF">BS47DRAFT_1391909</name>
</gene>
<reference evidence="1" key="1">
    <citation type="journal article" date="2020" name="Nat. Commun.">
        <title>Large-scale genome sequencing of mycorrhizal fungi provides insights into the early evolution of symbiotic traits.</title>
        <authorList>
            <person name="Miyauchi S."/>
            <person name="Kiss E."/>
            <person name="Kuo A."/>
            <person name="Drula E."/>
            <person name="Kohler A."/>
            <person name="Sanchez-Garcia M."/>
            <person name="Morin E."/>
            <person name="Andreopoulos B."/>
            <person name="Barry K.W."/>
            <person name="Bonito G."/>
            <person name="Buee M."/>
            <person name="Carver A."/>
            <person name="Chen C."/>
            <person name="Cichocki N."/>
            <person name="Clum A."/>
            <person name="Culley D."/>
            <person name="Crous P.W."/>
            <person name="Fauchery L."/>
            <person name="Girlanda M."/>
            <person name="Hayes R.D."/>
            <person name="Keri Z."/>
            <person name="LaButti K."/>
            <person name="Lipzen A."/>
            <person name="Lombard V."/>
            <person name="Magnuson J."/>
            <person name="Maillard F."/>
            <person name="Murat C."/>
            <person name="Nolan M."/>
            <person name="Ohm R.A."/>
            <person name="Pangilinan J."/>
            <person name="Pereira M.F."/>
            <person name="Perotto S."/>
            <person name="Peter M."/>
            <person name="Pfister S."/>
            <person name="Riley R."/>
            <person name="Sitrit Y."/>
            <person name="Stielow J.B."/>
            <person name="Szollosi G."/>
            <person name="Zifcakova L."/>
            <person name="Stursova M."/>
            <person name="Spatafora J.W."/>
            <person name="Tedersoo L."/>
            <person name="Vaario L.M."/>
            <person name="Yamada A."/>
            <person name="Yan M."/>
            <person name="Wang P."/>
            <person name="Xu J."/>
            <person name="Bruns T."/>
            <person name="Baldrian P."/>
            <person name="Vilgalys R."/>
            <person name="Dunand C."/>
            <person name="Henrissat B."/>
            <person name="Grigoriev I.V."/>
            <person name="Hibbett D."/>
            <person name="Nagy L.G."/>
            <person name="Martin F.M."/>
        </authorList>
    </citation>
    <scope>NUCLEOTIDE SEQUENCE</scope>
    <source>
        <strain evidence="1">UP504</strain>
    </source>
</reference>
<name>A0A9P6B024_9AGAM</name>
<dbReference type="Proteomes" id="UP000886523">
    <property type="component" value="Unassembled WGS sequence"/>
</dbReference>
<evidence type="ECO:0000313" key="2">
    <source>
        <dbReference type="Proteomes" id="UP000886523"/>
    </source>
</evidence>
<dbReference type="AlphaFoldDB" id="A0A9P6B024"/>
<evidence type="ECO:0000313" key="1">
    <source>
        <dbReference type="EMBL" id="KAF9515186.1"/>
    </source>
</evidence>
<sequence length="167" mass="19740">MRYVRRTTKKHWFLPGISFYLIVSDARNSTGLTISTTAMKHFVDELERFLILRSKAQWDDVESGRWQQKDSPKVVECLKLESSLYNENDCYKDYVQDFDCLTDEDGSHHINSMNWTNNGRMPMMQRLHGITGMSWFILQRMSIWPIRLLITFDQLTAWVLFDICADS</sequence>
<keyword evidence="2" id="KW-1185">Reference proteome</keyword>
<protein>
    <submittedName>
        <fullName evidence="1">Uncharacterized protein</fullName>
    </submittedName>
</protein>
<accession>A0A9P6B024</accession>
<proteinExistence type="predicted"/>
<organism evidence="1 2">
    <name type="scientific">Hydnum rufescens UP504</name>
    <dbReference type="NCBI Taxonomy" id="1448309"/>
    <lineage>
        <taxon>Eukaryota</taxon>
        <taxon>Fungi</taxon>
        <taxon>Dikarya</taxon>
        <taxon>Basidiomycota</taxon>
        <taxon>Agaricomycotina</taxon>
        <taxon>Agaricomycetes</taxon>
        <taxon>Cantharellales</taxon>
        <taxon>Hydnaceae</taxon>
        <taxon>Hydnum</taxon>
    </lineage>
</organism>
<dbReference type="EMBL" id="MU128953">
    <property type="protein sequence ID" value="KAF9515186.1"/>
    <property type="molecule type" value="Genomic_DNA"/>
</dbReference>